<evidence type="ECO:0000313" key="1">
    <source>
        <dbReference type="Proteomes" id="UP000887572"/>
    </source>
</evidence>
<dbReference type="Proteomes" id="UP000887572">
    <property type="component" value="Unplaced"/>
</dbReference>
<dbReference type="WBParaSite" id="Gr19_v10_g5572.t1">
    <property type="protein sequence ID" value="Gr19_v10_g5572.t1"/>
    <property type="gene ID" value="Gr19_v10_g5572"/>
</dbReference>
<evidence type="ECO:0000313" key="2">
    <source>
        <dbReference type="WBParaSite" id="Gr19_v10_g5572.t1"/>
    </source>
</evidence>
<dbReference type="AlphaFoldDB" id="A0A914HY78"/>
<keyword evidence="1" id="KW-1185">Reference proteome</keyword>
<dbReference type="WBParaSite" id="Gr19_v10_g5576.t1">
    <property type="protein sequence ID" value="Gr19_v10_g5576.t1"/>
    <property type="gene ID" value="Gr19_v10_g5576"/>
</dbReference>
<reference evidence="2 3" key="1">
    <citation type="submission" date="2022-11" db="UniProtKB">
        <authorList>
            <consortium name="WormBaseParasite"/>
        </authorList>
    </citation>
    <scope>IDENTIFICATION</scope>
</reference>
<protein>
    <submittedName>
        <fullName evidence="2 3">PUM-HD domain-containing protein</fullName>
    </submittedName>
</protein>
<accession>A0A914HY78</accession>
<sequence>MDWLKIGRHDELLHENLFSLVMDQYGNYMIKHVSMDCLNIESHDAQSARKTSLATLITDEVSRAKTEPIMRRLQGNVFTSVLLFQLGLFCS</sequence>
<organism evidence="1 3">
    <name type="scientific">Globodera rostochiensis</name>
    <name type="common">Golden nematode worm</name>
    <name type="synonym">Heterodera rostochiensis</name>
    <dbReference type="NCBI Taxonomy" id="31243"/>
    <lineage>
        <taxon>Eukaryota</taxon>
        <taxon>Metazoa</taxon>
        <taxon>Ecdysozoa</taxon>
        <taxon>Nematoda</taxon>
        <taxon>Chromadorea</taxon>
        <taxon>Rhabditida</taxon>
        <taxon>Tylenchina</taxon>
        <taxon>Tylenchomorpha</taxon>
        <taxon>Tylenchoidea</taxon>
        <taxon>Heteroderidae</taxon>
        <taxon>Heteroderinae</taxon>
        <taxon>Globodera</taxon>
    </lineage>
</organism>
<proteinExistence type="predicted"/>
<name>A0A914HY78_GLORO</name>
<evidence type="ECO:0000313" key="3">
    <source>
        <dbReference type="WBParaSite" id="Gr19_v10_g5576.t1"/>
    </source>
</evidence>